<dbReference type="AlphaFoldDB" id="A0A3G2UL06"/>
<organism evidence="1 2">
    <name type="scientific">Sphingobium yanoikuyae</name>
    <name type="common">Sphingomonas yanoikuyae</name>
    <dbReference type="NCBI Taxonomy" id="13690"/>
    <lineage>
        <taxon>Bacteria</taxon>
        <taxon>Pseudomonadati</taxon>
        <taxon>Pseudomonadota</taxon>
        <taxon>Alphaproteobacteria</taxon>
        <taxon>Sphingomonadales</taxon>
        <taxon>Sphingomonadaceae</taxon>
        <taxon>Sphingobium</taxon>
    </lineage>
</organism>
<dbReference type="SUPFAM" id="SSF56059">
    <property type="entry name" value="Glutathione synthetase ATP-binding domain-like"/>
    <property type="match status" value="1"/>
</dbReference>
<accession>A0A3G2UL06</accession>
<sequence length="429" mass="46938">MPSPNTDCMCLTLDRVELERAFAGEVADAGIGQRLTEMRPTLVSDQSLFVAPEHADRMARIIRAIEETARLPGYREAVLQSAPAIARFEPGPIGVFMSYDFHLGPEGPKLIEINTNAGGALINALLAKAQKACCTTVSLVATDAMGTQDCEARFIASFHEEWRRQGRDAALSTIAIVDVDPQGQYLYPEFLLFQKLFERHGLTAVISPPEAFEHRDGALWCGTVPIDLVYNRLTDFTLDEPDSAALRSAYLAGDVVLTPNPWAHAMFADKRNLIRLTDPHTLRSWGVSKEQTDVLIDGIAQTIPVSADQADQLWAMRGAMFFKPVAGFGGRAAYRGDKLTRRVWDSILQGGYIAQTLVPPGSRTLLVDGQREVMKADLRNYTYDGEILLLAARLYQGQTTNFRTPGGGFAPVLPSGTLCTIGNDASNCC</sequence>
<reference evidence="1 2" key="1">
    <citation type="submission" date="2018-10" db="EMBL/GenBank/DDBJ databases">
        <title>Characterization and genome analysis of a novel bacterium Sphingobium yanoikuyae SJTF8 capable of degrading PAHs.</title>
        <authorList>
            <person name="Yin C."/>
            <person name="Xiong W."/>
            <person name="Liang R."/>
        </authorList>
    </citation>
    <scope>NUCLEOTIDE SEQUENCE [LARGE SCALE GENOMIC DNA]</scope>
    <source>
        <strain evidence="1 2">SJTF8</strain>
        <plasmid evidence="2">pf1</plasmid>
    </source>
</reference>
<dbReference type="EMBL" id="CP033227">
    <property type="protein sequence ID" value="AYO75505.1"/>
    <property type="molecule type" value="Genomic_DNA"/>
</dbReference>
<evidence type="ECO:0008006" key="3">
    <source>
        <dbReference type="Google" id="ProtNLM"/>
    </source>
</evidence>
<gene>
    <name evidence="1" type="ORF">EBF16_00410</name>
</gene>
<evidence type="ECO:0000313" key="1">
    <source>
        <dbReference type="EMBL" id="AYO75505.1"/>
    </source>
</evidence>
<dbReference type="Proteomes" id="UP000280708">
    <property type="component" value="Plasmid pF1"/>
</dbReference>
<name>A0A3G2UL06_SPHYA</name>
<dbReference type="RefSeq" id="WP_122129086.1">
    <property type="nucleotide sequence ID" value="NZ_CP033227.1"/>
</dbReference>
<keyword evidence="1" id="KW-0614">Plasmid</keyword>
<evidence type="ECO:0000313" key="2">
    <source>
        <dbReference type="Proteomes" id="UP000280708"/>
    </source>
</evidence>
<proteinExistence type="predicted"/>
<protein>
    <recommendedName>
        <fullName evidence="3">Circularly permuted type 2 ATP-grasp protein</fullName>
    </recommendedName>
</protein>
<geneLocation type="plasmid" evidence="2">
    <name>pf1</name>
</geneLocation>